<comment type="similarity">
    <text evidence="1">Belongs to the UbiJ family.</text>
</comment>
<feature type="domain" description="SCP2" evidence="2">
    <location>
        <begin position="21"/>
        <end position="119"/>
    </location>
</feature>
<comment type="subcellular location">
    <subcellularLocation>
        <location evidence="1">Cytoplasm</location>
    </subcellularLocation>
</comment>
<dbReference type="GO" id="GO:0005737">
    <property type="term" value="C:cytoplasm"/>
    <property type="evidence" value="ECO:0007669"/>
    <property type="project" value="UniProtKB-SubCell"/>
</dbReference>
<evidence type="ECO:0000313" key="4">
    <source>
        <dbReference type="Proteomes" id="UP000006821"/>
    </source>
</evidence>
<evidence type="ECO:0000256" key="1">
    <source>
        <dbReference type="HAMAP-Rule" id="MF_02215"/>
    </source>
</evidence>
<comment type="pathway">
    <text evidence="1">Cofactor biosynthesis; ubiquinone biosynthesis.</text>
</comment>
<accession>Q606J8</accession>
<dbReference type="InterPro" id="IPR038989">
    <property type="entry name" value="UbiJ"/>
</dbReference>
<protein>
    <recommendedName>
        <fullName evidence="1">Ubiquinone biosynthesis accessory factor UbiJ</fullName>
    </recommendedName>
</protein>
<evidence type="ECO:0000313" key="3">
    <source>
        <dbReference type="EMBL" id="AAU91744.1"/>
    </source>
</evidence>
<dbReference type="GO" id="GO:0006744">
    <property type="term" value="P:ubiquinone biosynthetic process"/>
    <property type="evidence" value="ECO:0007669"/>
    <property type="project" value="UniProtKB-UniRule"/>
</dbReference>
<dbReference type="EMBL" id="AE017282">
    <property type="protein sequence ID" value="AAU91744.1"/>
    <property type="molecule type" value="Genomic_DNA"/>
</dbReference>
<keyword evidence="1" id="KW-0831">Ubiquinone biosynthesis</keyword>
<name>Q606J8_METCA</name>
<organism evidence="3 4">
    <name type="scientific">Methylococcus capsulatus (strain ATCC 33009 / NCIMB 11132 / Bath)</name>
    <dbReference type="NCBI Taxonomy" id="243233"/>
    <lineage>
        <taxon>Bacteria</taxon>
        <taxon>Pseudomonadati</taxon>
        <taxon>Pseudomonadota</taxon>
        <taxon>Gammaproteobacteria</taxon>
        <taxon>Methylococcales</taxon>
        <taxon>Methylococcaceae</taxon>
        <taxon>Methylococcus</taxon>
    </lineage>
</organism>
<dbReference type="HAMAP" id="MF_02215">
    <property type="entry name" value="UbiJ"/>
    <property type="match status" value="1"/>
</dbReference>
<dbReference type="PANTHER" id="PTHR38693:SF1">
    <property type="entry name" value="UBIQUINONE BIOSYNTHESIS ACCESSORY FACTOR UBIJ"/>
    <property type="match status" value="1"/>
</dbReference>
<dbReference type="AlphaFoldDB" id="Q606J8"/>
<reference evidence="3 4" key="1">
    <citation type="journal article" date="2004" name="PLoS Biol.">
        <title>Genomic insights into methanotrophy: the complete genome sequence of Methylococcus capsulatus (Bath).</title>
        <authorList>
            <person name="Ward N.L."/>
            <person name="Larsen O."/>
            <person name="Sakwa J."/>
            <person name="Bruseth L."/>
            <person name="Khouri H.M."/>
            <person name="Durkin A.S."/>
            <person name="Dimitrov G."/>
            <person name="Jiang L."/>
            <person name="Scanlan D."/>
            <person name="Kang K.H."/>
            <person name="Lewis M.R."/>
            <person name="Nelson K.E."/>
            <person name="Methe B.A."/>
            <person name="Wu M."/>
            <person name="Heidelberg J.F."/>
            <person name="Paulsen I.T."/>
            <person name="Fouts D.E."/>
            <person name="Ravel J."/>
            <person name="Tettelin H."/>
            <person name="Ren Q."/>
            <person name="Read T.D."/>
            <person name="DeBoy R.T."/>
            <person name="Seshadri R."/>
            <person name="Salzberg S.L."/>
            <person name="Jensen H.B."/>
            <person name="Birkeland N.K."/>
            <person name="Nelson W.C."/>
            <person name="Dodson R.J."/>
            <person name="Grindhaug S.H."/>
            <person name="Holt I.E."/>
            <person name="Eidhammer I."/>
            <person name="Jonasen I."/>
            <person name="Vanaken S."/>
            <person name="Utterback T.R."/>
            <person name="Feldblyum T.V."/>
            <person name="Fraser C.M."/>
            <person name="Lillehaug J.R."/>
            <person name="Eisen J.A."/>
        </authorList>
    </citation>
    <scope>NUCLEOTIDE SEQUENCE [LARGE SCALE GENOMIC DNA]</scope>
    <source>
        <strain evidence="4">ATCC 33009 / NCIMB 11132 / Bath</strain>
    </source>
</reference>
<dbReference type="HOGENOM" id="CLU_100130_1_0_6"/>
<dbReference type="UniPathway" id="UPA00232"/>
<evidence type="ECO:0000259" key="2">
    <source>
        <dbReference type="Pfam" id="PF02036"/>
    </source>
</evidence>
<dbReference type="STRING" id="243233.MCA2018"/>
<dbReference type="Proteomes" id="UP000006821">
    <property type="component" value="Chromosome"/>
</dbReference>
<dbReference type="PANTHER" id="PTHR38693">
    <property type="entry name" value="UBIQUINONE BIOSYNTHESIS PROTEIN UBIJ"/>
    <property type="match status" value="1"/>
</dbReference>
<keyword evidence="1" id="KW-0963">Cytoplasm</keyword>
<dbReference type="SMR" id="Q606J8"/>
<dbReference type="Pfam" id="PF02036">
    <property type="entry name" value="SCP2"/>
    <property type="match status" value="1"/>
</dbReference>
<gene>
    <name evidence="1" type="primary">ubiJ</name>
    <name evidence="3" type="ordered locus">MCA2018</name>
</gene>
<proteinExistence type="inferred from homology"/>
<comment type="function">
    <text evidence="1">Required for ubiquinone (coenzyme Q) biosynthesis. Binds hydrophobic ubiquinone biosynthetic intermediates via its SCP2 domain and is essential for the stability of the Ubi complex. May constitute a docking platform where Ubi enzymes assemble and access their SCP2-bound polyprenyl substrates.</text>
</comment>
<dbReference type="InterPro" id="IPR003033">
    <property type="entry name" value="SCP2_sterol-bd_dom"/>
</dbReference>
<sequence length="220" mass="23449">MAGMPKLLLAAALRGAMEQALSRYVTSSPSSRARLEALAGKTIALVLTPPGIGILLCPTPEGIQVLGESTGTPDAVIAGSPLTLARAALSRARIGPGTTGPLVLEGDTETARKFSTLLKDLDIPWEAMFARYLGPTMARNITGAGRTLRHWSTDLGTTLRLNTRELLQEETRIVPADPEAEALYTAIDHLRDGIARLEARLVRIENKQLTAPGQPQAKTP</sequence>
<dbReference type="eggNOG" id="COG3165">
    <property type="taxonomic scope" value="Bacteria"/>
</dbReference>
<dbReference type="KEGG" id="mca:MCA2018"/>